<dbReference type="RefSeq" id="WP_262166904.1">
    <property type="nucleotide sequence ID" value="NZ_CP104965.1"/>
</dbReference>
<protein>
    <submittedName>
        <fullName evidence="2">Glycosyltransferase family 1 protein</fullName>
    </submittedName>
</protein>
<dbReference type="EMBL" id="CP104965">
    <property type="protein sequence ID" value="UXN68846.1"/>
    <property type="molecule type" value="Genomic_DNA"/>
</dbReference>
<dbReference type="InterPro" id="IPR050194">
    <property type="entry name" value="Glycosyltransferase_grp1"/>
</dbReference>
<name>A0ABY6CD08_9HYPH</name>
<feature type="domain" description="Glycosyltransferase subfamily 4-like N-terminal" evidence="1">
    <location>
        <begin position="34"/>
        <end position="186"/>
    </location>
</feature>
<dbReference type="PANTHER" id="PTHR45947:SF3">
    <property type="entry name" value="SULFOQUINOVOSYL TRANSFERASE SQD2"/>
    <property type="match status" value="1"/>
</dbReference>
<proteinExistence type="predicted"/>
<gene>
    <name evidence="2" type="ORF">N8A98_16565</name>
</gene>
<dbReference type="CDD" id="cd03814">
    <property type="entry name" value="GT4-like"/>
    <property type="match status" value="1"/>
</dbReference>
<dbReference type="Proteomes" id="UP001061862">
    <property type="component" value="Chromosome"/>
</dbReference>
<organism evidence="2 3">
    <name type="scientific">Devosia neptuniae</name>
    <dbReference type="NCBI Taxonomy" id="191302"/>
    <lineage>
        <taxon>Bacteria</taxon>
        <taxon>Pseudomonadati</taxon>
        <taxon>Pseudomonadota</taxon>
        <taxon>Alphaproteobacteria</taxon>
        <taxon>Hyphomicrobiales</taxon>
        <taxon>Devosiaceae</taxon>
        <taxon>Devosia</taxon>
    </lineage>
</organism>
<dbReference type="Pfam" id="PF13439">
    <property type="entry name" value="Glyco_transf_4"/>
    <property type="match status" value="1"/>
</dbReference>
<dbReference type="PANTHER" id="PTHR45947">
    <property type="entry name" value="SULFOQUINOVOSYL TRANSFERASE SQD2"/>
    <property type="match status" value="1"/>
</dbReference>
<accession>A0ABY6CD08</accession>
<dbReference type="SUPFAM" id="SSF53756">
    <property type="entry name" value="UDP-Glycosyltransferase/glycogen phosphorylase"/>
    <property type="match status" value="1"/>
</dbReference>
<reference evidence="2 3" key="1">
    <citation type="submission" date="2022-09" db="EMBL/GenBank/DDBJ databases">
        <title>Interaction between co-microsymbionts with complementary sets of symbiotic genes in legume-rhizobium systems.</title>
        <authorList>
            <person name="Safronova V."/>
            <person name="Sazanova A."/>
            <person name="Afonin A."/>
            <person name="Chirak E."/>
        </authorList>
    </citation>
    <scope>NUCLEOTIDE SEQUENCE [LARGE SCALE GENOMIC DNA]</scope>
    <source>
        <strain evidence="2 3">A18/4-1</strain>
    </source>
</reference>
<dbReference type="Gene3D" id="3.40.50.2000">
    <property type="entry name" value="Glycogen Phosphorylase B"/>
    <property type="match status" value="2"/>
</dbReference>
<evidence type="ECO:0000313" key="3">
    <source>
        <dbReference type="Proteomes" id="UP001061862"/>
    </source>
</evidence>
<dbReference type="InterPro" id="IPR028098">
    <property type="entry name" value="Glyco_trans_4-like_N"/>
</dbReference>
<evidence type="ECO:0000259" key="1">
    <source>
        <dbReference type="Pfam" id="PF13439"/>
    </source>
</evidence>
<keyword evidence="3" id="KW-1185">Reference proteome</keyword>
<evidence type="ECO:0000313" key="2">
    <source>
        <dbReference type="EMBL" id="UXN68846.1"/>
    </source>
</evidence>
<dbReference type="Pfam" id="PF13692">
    <property type="entry name" value="Glyco_trans_1_4"/>
    <property type="match status" value="1"/>
</dbReference>
<sequence>MDRDDGGRAPPLPPPQGGSFRRLLIVTDAWHPQINGVVRTLDTLGRELAARNIEVRYLTPERFWTVPVPTYAEIRLSLATQGAVAAFIDGVAPDCIHIATEGPLGWQARQYCLDRGLVFTTSFHTRFPEYLAARVPVSPELGYGYLRWFHWPAARTMVPTPSLMVELAGHGLGHLALWSRGVDLSRFSPGPKTWFADLPGPHLLCVGRVAAEKNITAFLDLDVPGTKIVVGDGPDLPALTRRYPEVQFLGYRFGDELAEIYRSADVFVFPSRTDTFGNVVIEALASGVPVAAYPVTGPRDILTDPTAGALDEDLGVAVRRALTLTRAAARAHGCRFTIPASVDQFLSHLQLARQAVPMAAAG</sequence>